<evidence type="ECO:0000256" key="2">
    <source>
        <dbReference type="ARBA" id="ARBA00010617"/>
    </source>
</evidence>
<dbReference type="FunFam" id="1.10.630.10:FF:000036">
    <property type="entry name" value="CYtochrome P450 family"/>
    <property type="match status" value="1"/>
</dbReference>
<dbReference type="GO" id="GO:0005737">
    <property type="term" value="C:cytoplasm"/>
    <property type="evidence" value="ECO:0007669"/>
    <property type="project" value="TreeGrafter"/>
</dbReference>
<dbReference type="PANTHER" id="PTHR24300:SF403">
    <property type="entry name" value="CYTOCHROME P450 306A1"/>
    <property type="match status" value="1"/>
</dbReference>
<dbReference type="Proteomes" id="UP000186922">
    <property type="component" value="Unassembled WGS sequence"/>
</dbReference>
<keyword evidence="9" id="KW-0812">Transmembrane</keyword>
<dbReference type="PRINTS" id="PR00463">
    <property type="entry name" value="EP450I"/>
</dbReference>
<keyword evidence="9" id="KW-1133">Transmembrane helix</keyword>
<keyword evidence="9" id="KW-0472">Membrane</keyword>
<dbReference type="InterPro" id="IPR036396">
    <property type="entry name" value="Cyt_P450_sf"/>
</dbReference>
<accession>A0A1D1VGU4</accession>
<keyword evidence="11" id="KW-1185">Reference proteome</keyword>
<dbReference type="AlphaFoldDB" id="A0A1D1VGU4"/>
<dbReference type="Gene3D" id="1.10.630.10">
    <property type="entry name" value="Cytochrome P450"/>
    <property type="match status" value="1"/>
</dbReference>
<dbReference type="Pfam" id="PF00067">
    <property type="entry name" value="p450"/>
    <property type="match status" value="1"/>
</dbReference>
<feature type="binding site" description="axial binding residue" evidence="7">
    <location>
        <position position="445"/>
    </location>
    <ligand>
        <name>heme</name>
        <dbReference type="ChEBI" id="CHEBI:30413"/>
    </ligand>
    <ligandPart>
        <name>Fe</name>
        <dbReference type="ChEBI" id="CHEBI:18248"/>
    </ligandPart>
</feature>
<dbReference type="GO" id="GO:0006805">
    <property type="term" value="P:xenobiotic metabolic process"/>
    <property type="evidence" value="ECO:0007669"/>
    <property type="project" value="TreeGrafter"/>
</dbReference>
<dbReference type="PRINTS" id="PR00385">
    <property type="entry name" value="P450"/>
</dbReference>
<dbReference type="OrthoDB" id="1055148at2759"/>
<evidence type="ECO:0000256" key="9">
    <source>
        <dbReference type="SAM" id="Phobius"/>
    </source>
</evidence>
<comment type="caution">
    <text evidence="10">The sequence shown here is derived from an EMBL/GenBank/DDBJ whole genome shotgun (WGS) entry which is preliminary data.</text>
</comment>
<dbReference type="PANTHER" id="PTHR24300">
    <property type="entry name" value="CYTOCHROME P450 508A4-RELATED"/>
    <property type="match status" value="1"/>
</dbReference>
<dbReference type="SUPFAM" id="SSF48264">
    <property type="entry name" value="Cytochrome P450"/>
    <property type="match status" value="1"/>
</dbReference>
<evidence type="ECO:0000256" key="4">
    <source>
        <dbReference type="ARBA" id="ARBA00023002"/>
    </source>
</evidence>
<evidence type="ECO:0000313" key="10">
    <source>
        <dbReference type="EMBL" id="GAV00006.1"/>
    </source>
</evidence>
<dbReference type="GO" id="GO:0006082">
    <property type="term" value="P:organic acid metabolic process"/>
    <property type="evidence" value="ECO:0007669"/>
    <property type="project" value="TreeGrafter"/>
</dbReference>
<keyword evidence="5 7" id="KW-0408">Iron</keyword>
<protein>
    <recommendedName>
        <fullName evidence="12">Cytochrome P450</fullName>
    </recommendedName>
</protein>
<reference evidence="10 11" key="1">
    <citation type="journal article" date="2016" name="Nat. Commun.">
        <title>Extremotolerant tardigrade genome and improved radiotolerance of human cultured cells by tardigrade-unique protein.</title>
        <authorList>
            <person name="Hashimoto T."/>
            <person name="Horikawa D.D."/>
            <person name="Saito Y."/>
            <person name="Kuwahara H."/>
            <person name="Kozuka-Hata H."/>
            <person name="Shin-I T."/>
            <person name="Minakuchi Y."/>
            <person name="Ohishi K."/>
            <person name="Motoyama A."/>
            <person name="Aizu T."/>
            <person name="Enomoto A."/>
            <person name="Kondo K."/>
            <person name="Tanaka S."/>
            <person name="Hara Y."/>
            <person name="Koshikawa S."/>
            <person name="Sagara H."/>
            <person name="Miura T."/>
            <person name="Yokobori S."/>
            <person name="Miyagawa K."/>
            <person name="Suzuki Y."/>
            <person name="Kubo T."/>
            <person name="Oyama M."/>
            <person name="Kohara Y."/>
            <person name="Fujiyama A."/>
            <person name="Arakawa K."/>
            <person name="Katayama T."/>
            <person name="Toyoda A."/>
            <person name="Kunieda T."/>
        </authorList>
    </citation>
    <scope>NUCLEOTIDE SEQUENCE [LARGE SCALE GENOMIC DNA]</scope>
    <source>
        <strain evidence="10 11">YOKOZUNA-1</strain>
    </source>
</reference>
<evidence type="ECO:0000256" key="8">
    <source>
        <dbReference type="RuleBase" id="RU000461"/>
    </source>
</evidence>
<evidence type="ECO:0000256" key="5">
    <source>
        <dbReference type="ARBA" id="ARBA00023004"/>
    </source>
</evidence>
<comment type="cofactor">
    <cofactor evidence="1 7">
        <name>heme</name>
        <dbReference type="ChEBI" id="CHEBI:30413"/>
    </cofactor>
</comment>
<organism evidence="10 11">
    <name type="scientific">Ramazzottius varieornatus</name>
    <name type="common">Water bear</name>
    <name type="synonym">Tardigrade</name>
    <dbReference type="NCBI Taxonomy" id="947166"/>
    <lineage>
        <taxon>Eukaryota</taxon>
        <taxon>Metazoa</taxon>
        <taxon>Ecdysozoa</taxon>
        <taxon>Tardigrada</taxon>
        <taxon>Eutardigrada</taxon>
        <taxon>Parachela</taxon>
        <taxon>Hypsibioidea</taxon>
        <taxon>Ramazzottiidae</taxon>
        <taxon>Ramazzottius</taxon>
    </lineage>
</organism>
<evidence type="ECO:0000256" key="3">
    <source>
        <dbReference type="ARBA" id="ARBA00022723"/>
    </source>
</evidence>
<proteinExistence type="inferred from homology"/>
<dbReference type="InterPro" id="IPR050182">
    <property type="entry name" value="Cytochrome_P450_fam2"/>
</dbReference>
<dbReference type="GO" id="GO:0005506">
    <property type="term" value="F:iron ion binding"/>
    <property type="evidence" value="ECO:0007669"/>
    <property type="project" value="InterPro"/>
</dbReference>
<dbReference type="PROSITE" id="PS00086">
    <property type="entry name" value="CYTOCHROME_P450"/>
    <property type="match status" value="1"/>
</dbReference>
<feature type="transmembrane region" description="Helical" evidence="9">
    <location>
        <begin position="6"/>
        <end position="24"/>
    </location>
</feature>
<dbReference type="GO" id="GO:0016712">
    <property type="term" value="F:oxidoreductase activity, acting on paired donors, with incorporation or reduction of molecular oxygen, reduced flavin or flavoprotein as one donor, and incorporation of one atom of oxygen"/>
    <property type="evidence" value="ECO:0007669"/>
    <property type="project" value="TreeGrafter"/>
</dbReference>
<keyword evidence="6 8" id="KW-0503">Monooxygenase</keyword>
<name>A0A1D1VGU4_RAMVA</name>
<keyword evidence="7 8" id="KW-0349">Heme</keyword>
<evidence type="ECO:0000256" key="1">
    <source>
        <dbReference type="ARBA" id="ARBA00001971"/>
    </source>
</evidence>
<evidence type="ECO:0000256" key="6">
    <source>
        <dbReference type="ARBA" id="ARBA00023033"/>
    </source>
</evidence>
<evidence type="ECO:0000313" key="11">
    <source>
        <dbReference type="Proteomes" id="UP000186922"/>
    </source>
</evidence>
<gene>
    <name evidence="10" type="primary">RvY_10925</name>
    <name evidence="10" type="synonym">RvY_10925.2</name>
    <name evidence="10" type="ORF">RvY_10925-2</name>
</gene>
<comment type="similarity">
    <text evidence="2 8">Belongs to the cytochrome P450 family.</text>
</comment>
<evidence type="ECO:0000256" key="7">
    <source>
        <dbReference type="PIRSR" id="PIRSR602401-1"/>
    </source>
</evidence>
<sequence>MFLDISSPLVSAIIAVILGIYYWYWHRDIPDGPRGLPLLGYAPFFGPNPQHKFLKFKEKYGKIFSMYMGTQLTIVLNDYSAVKEAFITQGEIFSGRAAGFVFEYISRGKDGKIHGFFLDSGEKVKKARRFILQTFRDLGMGKDRMQNCILEEAETLIEIFRANAGKPFDPLPTFNASVANVICGMSWGRRYSHDDKRFQKVLSGFKVIPDLLSQASPLLGFPFLRFIPGTMKNKWDTALRAVRFNQNFTREVVLEHIQEKHEGEPRDFVDTFVNQQRAEEAVKIKTKEDKVYEMEELQQDLGTFFGAGVETTSTSLYWAILYMAHFPEIQKRVQREITENTPAGFPVKVEDRSKLPYVEAVIREIQRCANVTPFGILRCNLEETTLFGYRIPKKSTIMVNYLALNQDPTLWDEPEKFKPERFLNKEGKIHEPPYFMPFSVGKRACIGESLARMEIFLFSANILKNFDILPCPSSPLPSLDEYTTGISCRPTYYKIQLSARN</sequence>
<keyword evidence="3 7" id="KW-0479">Metal-binding</keyword>
<dbReference type="InterPro" id="IPR001128">
    <property type="entry name" value="Cyt_P450"/>
</dbReference>
<dbReference type="GO" id="GO:0020037">
    <property type="term" value="F:heme binding"/>
    <property type="evidence" value="ECO:0007669"/>
    <property type="project" value="InterPro"/>
</dbReference>
<dbReference type="STRING" id="947166.A0A1D1VGU4"/>
<evidence type="ECO:0008006" key="12">
    <source>
        <dbReference type="Google" id="ProtNLM"/>
    </source>
</evidence>
<dbReference type="InterPro" id="IPR002401">
    <property type="entry name" value="Cyt_P450_E_grp-I"/>
</dbReference>
<dbReference type="InterPro" id="IPR017972">
    <property type="entry name" value="Cyt_P450_CS"/>
</dbReference>
<dbReference type="GO" id="GO:0008395">
    <property type="term" value="F:steroid hydroxylase activity"/>
    <property type="evidence" value="ECO:0007669"/>
    <property type="project" value="TreeGrafter"/>
</dbReference>
<keyword evidence="4 8" id="KW-0560">Oxidoreductase</keyword>
<dbReference type="EMBL" id="BDGG01000005">
    <property type="protein sequence ID" value="GAV00006.1"/>
    <property type="molecule type" value="Genomic_DNA"/>
</dbReference>